<feature type="coiled-coil region" evidence="1">
    <location>
        <begin position="286"/>
        <end position="313"/>
    </location>
</feature>
<gene>
    <name evidence="3" type="ORF">A3C07_01145</name>
</gene>
<protein>
    <recommendedName>
        <fullName evidence="2">PD-(D/E)XK endonuclease-like domain-containing protein</fullName>
    </recommendedName>
</protein>
<evidence type="ECO:0000313" key="3">
    <source>
        <dbReference type="EMBL" id="OGZ98538.1"/>
    </source>
</evidence>
<dbReference type="STRING" id="1802270.A3C07_01145"/>
<reference evidence="3 4" key="1">
    <citation type="journal article" date="2016" name="Nat. Commun.">
        <title>Thousands of microbial genomes shed light on interconnected biogeochemical processes in an aquifer system.</title>
        <authorList>
            <person name="Anantharaman K."/>
            <person name="Brown C.T."/>
            <person name="Hug L.A."/>
            <person name="Sharon I."/>
            <person name="Castelle C.J."/>
            <person name="Probst A.J."/>
            <person name="Thomas B.C."/>
            <person name="Singh A."/>
            <person name="Wilkins M.J."/>
            <person name="Karaoz U."/>
            <person name="Brodie E.L."/>
            <person name="Williams K.H."/>
            <person name="Hubbard S.S."/>
            <person name="Banfield J.F."/>
        </authorList>
    </citation>
    <scope>NUCLEOTIDE SEQUENCE [LARGE SCALE GENOMIC DNA]</scope>
</reference>
<dbReference type="InterPro" id="IPR038726">
    <property type="entry name" value="PDDEXK_AddAB-type"/>
</dbReference>
<comment type="caution">
    <text evidence="3">The sequence shown here is derived from an EMBL/GenBank/DDBJ whole genome shotgun (WGS) entry which is preliminary data.</text>
</comment>
<name>A0A1G2KJG9_9BACT</name>
<dbReference type="EMBL" id="MHQI01000063">
    <property type="protein sequence ID" value="OGZ98538.1"/>
    <property type="molecule type" value="Genomic_DNA"/>
</dbReference>
<evidence type="ECO:0000256" key="1">
    <source>
        <dbReference type="SAM" id="Coils"/>
    </source>
</evidence>
<dbReference type="AlphaFoldDB" id="A0A1G2KJG9"/>
<dbReference type="Pfam" id="PF12705">
    <property type="entry name" value="PDDEXK_1"/>
    <property type="match status" value="1"/>
</dbReference>
<dbReference type="Proteomes" id="UP000179023">
    <property type="component" value="Unassembled WGS sequence"/>
</dbReference>
<accession>A0A1G2KJG9</accession>
<dbReference type="Pfam" id="PF24091">
    <property type="entry name" value="DUF7376"/>
    <property type="match status" value="1"/>
</dbReference>
<evidence type="ECO:0000313" key="4">
    <source>
        <dbReference type="Proteomes" id="UP000179023"/>
    </source>
</evidence>
<sequence>MRTSYSSIETYLQCPQKYKFQEIDRIRVPKSKEAIFGTLIHDTLKFMFRRDPLFPTLDEVVSYFREHWPSREVLEQEPRHDSLKRSWSEEEEKIYFEEGVRMLKKFYEKQAPWNFTVVDLESHFEVALPDEKTGEVHILAGKIDRIDKLPDGTYEIIDYKTSKRMPSQTNLDRNLQLSLYSLGLQRRWPHLAPENIKLSLYFLKHSEKLSTTLTREATQQTTASLLKTIREIQERIRFGKEFEPMPGPLCDWCGYKPTCPAWKHLYKNQESRIKNQEDVDEKIKNYFELQKNKKASETQLMELQKEIRKYMEQEGLTRVFSETGTISKKTVQRYEYDFKKIQALLSPLGKWEEVLKADETKLKRVMKEIPEEIRKAIEDARTVTKEYSVLTASLKQKKGHGQIRDHVS</sequence>
<feature type="domain" description="PD-(D/E)XK endonuclease-like" evidence="2">
    <location>
        <begin position="3"/>
        <end position="260"/>
    </location>
</feature>
<dbReference type="InterPro" id="IPR055800">
    <property type="entry name" value="DUF7376"/>
</dbReference>
<dbReference type="InterPro" id="IPR011335">
    <property type="entry name" value="Restrct_endonuc-II-like"/>
</dbReference>
<dbReference type="SUPFAM" id="SSF52980">
    <property type="entry name" value="Restriction endonuclease-like"/>
    <property type="match status" value="1"/>
</dbReference>
<dbReference type="InterPro" id="IPR011604">
    <property type="entry name" value="PDDEXK-like_dom_sf"/>
</dbReference>
<organism evidence="3 4">
    <name type="scientific">Candidatus Sungbacteria bacterium RIFCSPHIGHO2_02_FULL_47_11</name>
    <dbReference type="NCBI Taxonomy" id="1802270"/>
    <lineage>
        <taxon>Bacteria</taxon>
        <taxon>Candidatus Sungiibacteriota</taxon>
    </lineage>
</organism>
<evidence type="ECO:0000259" key="2">
    <source>
        <dbReference type="Pfam" id="PF12705"/>
    </source>
</evidence>
<proteinExistence type="predicted"/>
<keyword evidence="1" id="KW-0175">Coiled coil</keyword>
<dbReference type="Gene3D" id="3.90.320.10">
    <property type="match status" value="1"/>
</dbReference>